<dbReference type="Proteomes" id="UP000682733">
    <property type="component" value="Unassembled WGS sequence"/>
</dbReference>
<comment type="caution">
    <text evidence="3">The sequence shown here is derived from an EMBL/GenBank/DDBJ whole genome shotgun (WGS) entry which is preliminary data.</text>
</comment>
<dbReference type="EMBL" id="CAJNOK010024126">
    <property type="protein sequence ID" value="CAF1372540.1"/>
    <property type="molecule type" value="Genomic_DNA"/>
</dbReference>
<dbReference type="Proteomes" id="UP000663829">
    <property type="component" value="Unassembled WGS sequence"/>
</dbReference>
<dbReference type="AlphaFoldDB" id="A0A815SWI8"/>
<dbReference type="Proteomes" id="UP000677228">
    <property type="component" value="Unassembled WGS sequence"/>
</dbReference>
<dbReference type="EMBL" id="CAJNOQ010022290">
    <property type="protein sequence ID" value="CAF1499281.1"/>
    <property type="molecule type" value="Genomic_DNA"/>
</dbReference>
<sequence>MSTETTSVLKLRALGRPFQLGMLYDARNDELIPGITLWNPTVLEKNIKSVDNTRETGYKISTEDTFEEKSSMLGINAELKLSVLAGLVEVSGSAEYINDRKKTEHVERLTLQYSTKTRFDHLTMTHLGRGNANHPEVFDQKIATHVVTGIFYGAEAYLIFDRTYSSTEDRTKVQGLVKAAVPSLTITSWSR</sequence>
<protein>
    <recommendedName>
        <fullName evidence="1">SNTX MACPF/CDC-like domain-containing protein</fullName>
    </recommendedName>
</protein>
<dbReference type="PANTHER" id="PTHR31594">
    <property type="entry name" value="AIG1-TYPE G DOMAIN-CONTAINING PROTEIN"/>
    <property type="match status" value="1"/>
</dbReference>
<evidence type="ECO:0000259" key="1">
    <source>
        <dbReference type="Pfam" id="PF24674"/>
    </source>
</evidence>
<keyword evidence="6" id="KW-1185">Reference proteome</keyword>
<evidence type="ECO:0000313" key="6">
    <source>
        <dbReference type="Proteomes" id="UP000663829"/>
    </source>
</evidence>
<accession>A0A815SWI8</accession>
<reference evidence="3" key="1">
    <citation type="submission" date="2021-02" db="EMBL/GenBank/DDBJ databases">
        <authorList>
            <person name="Nowell W R."/>
        </authorList>
    </citation>
    <scope>NUCLEOTIDE SEQUENCE</scope>
</reference>
<dbReference type="InterPro" id="IPR056072">
    <property type="entry name" value="SNTX_MACPF/CDC-like_dom"/>
</dbReference>
<dbReference type="EMBL" id="CAJOBC010087801">
    <property type="protein sequence ID" value="CAF4361166.1"/>
    <property type="molecule type" value="Genomic_DNA"/>
</dbReference>
<organism evidence="3 6">
    <name type="scientific">Didymodactylos carnosus</name>
    <dbReference type="NCBI Taxonomy" id="1234261"/>
    <lineage>
        <taxon>Eukaryota</taxon>
        <taxon>Metazoa</taxon>
        <taxon>Spiralia</taxon>
        <taxon>Gnathifera</taxon>
        <taxon>Rotifera</taxon>
        <taxon>Eurotatoria</taxon>
        <taxon>Bdelloidea</taxon>
        <taxon>Philodinida</taxon>
        <taxon>Philodinidae</taxon>
        <taxon>Didymodactylos</taxon>
    </lineage>
</organism>
<evidence type="ECO:0000313" key="2">
    <source>
        <dbReference type="EMBL" id="CAF1372540.1"/>
    </source>
</evidence>
<evidence type="ECO:0000313" key="4">
    <source>
        <dbReference type="EMBL" id="CAF4181533.1"/>
    </source>
</evidence>
<evidence type="ECO:0000313" key="3">
    <source>
        <dbReference type="EMBL" id="CAF1499281.1"/>
    </source>
</evidence>
<proteinExistence type="predicted"/>
<dbReference type="PANTHER" id="PTHR31594:SF16">
    <property type="entry name" value="SI:CH211-281L24.3"/>
    <property type="match status" value="1"/>
</dbReference>
<feature type="domain" description="SNTX MACPF/CDC-like" evidence="1">
    <location>
        <begin position="11"/>
        <end position="181"/>
    </location>
</feature>
<evidence type="ECO:0000313" key="5">
    <source>
        <dbReference type="EMBL" id="CAF4361166.1"/>
    </source>
</evidence>
<dbReference type="Pfam" id="PF24674">
    <property type="entry name" value="MACPF_SNTX"/>
    <property type="match status" value="1"/>
</dbReference>
<name>A0A815SWI8_9BILA</name>
<dbReference type="OrthoDB" id="8954335at2759"/>
<dbReference type="Proteomes" id="UP000681722">
    <property type="component" value="Unassembled WGS sequence"/>
</dbReference>
<dbReference type="InterPro" id="IPR052090">
    <property type="entry name" value="Cytolytic_pore-forming_toxin"/>
</dbReference>
<dbReference type="EMBL" id="CAJOBA010045796">
    <property type="protein sequence ID" value="CAF4181533.1"/>
    <property type="molecule type" value="Genomic_DNA"/>
</dbReference>
<gene>
    <name evidence="3" type="ORF">GPM918_LOCUS36608</name>
    <name evidence="2" type="ORF">OVA965_LOCUS31739</name>
    <name evidence="5" type="ORF">SRO942_LOCUS37349</name>
    <name evidence="4" type="ORF">TMI583_LOCUS32575</name>
</gene>